<evidence type="ECO:0000259" key="2">
    <source>
        <dbReference type="Pfam" id="PF13449"/>
    </source>
</evidence>
<dbReference type="Proteomes" id="UP000001364">
    <property type="component" value="Chromosome"/>
</dbReference>
<accession>A0A0H3C6E7</accession>
<dbReference type="PATRIC" id="fig|565050.3.peg.698"/>
<dbReference type="PhylomeDB" id="A0A0H3C6E7"/>
<gene>
    <name evidence="3" type="ordered locus">CCNA_00707</name>
</gene>
<organism evidence="3 4">
    <name type="scientific">Caulobacter vibrioides (strain NA1000 / CB15N)</name>
    <name type="common">Caulobacter crescentus</name>
    <dbReference type="NCBI Taxonomy" id="565050"/>
    <lineage>
        <taxon>Bacteria</taxon>
        <taxon>Pseudomonadati</taxon>
        <taxon>Pseudomonadota</taxon>
        <taxon>Alphaproteobacteria</taxon>
        <taxon>Caulobacterales</taxon>
        <taxon>Caulobacteraceae</taxon>
        <taxon>Caulobacter</taxon>
    </lineage>
</organism>
<feature type="region of interest" description="Disordered" evidence="1">
    <location>
        <begin position="339"/>
        <end position="360"/>
    </location>
</feature>
<dbReference type="EMBL" id="CP001340">
    <property type="protein sequence ID" value="ACL94172.1"/>
    <property type="molecule type" value="Genomic_DNA"/>
</dbReference>
<dbReference type="GeneID" id="7330516"/>
<dbReference type="KEGG" id="ccs:CCNA_00707"/>
<keyword evidence="4" id="KW-1185">Reference proteome</keyword>
<dbReference type="RefSeq" id="YP_002516080.1">
    <property type="nucleotide sequence ID" value="NC_011916.1"/>
</dbReference>
<dbReference type="RefSeq" id="WP_010918557.1">
    <property type="nucleotide sequence ID" value="NC_011916.1"/>
</dbReference>
<evidence type="ECO:0000256" key="1">
    <source>
        <dbReference type="SAM" id="MobiDB-lite"/>
    </source>
</evidence>
<dbReference type="AlphaFoldDB" id="A0A0H3C6E7"/>
<name>A0A0H3C6E7_CAUVN</name>
<dbReference type="PIRSF" id="PIRSF031900">
    <property type="entry name" value="UCP031900"/>
    <property type="match status" value="1"/>
</dbReference>
<evidence type="ECO:0000313" key="4">
    <source>
        <dbReference type="Proteomes" id="UP000001364"/>
    </source>
</evidence>
<evidence type="ECO:0000313" key="3">
    <source>
        <dbReference type="EMBL" id="ACL94172.1"/>
    </source>
</evidence>
<reference evidence="3 4" key="1">
    <citation type="journal article" date="2010" name="J. Bacteriol.">
        <title>The genetic basis of laboratory adaptation in Caulobacter crescentus.</title>
        <authorList>
            <person name="Marks M.E."/>
            <person name="Castro-Rojas C.M."/>
            <person name="Teiling C."/>
            <person name="Du L."/>
            <person name="Kapatral V."/>
            <person name="Walunas T.L."/>
            <person name="Crosson S."/>
        </authorList>
    </citation>
    <scope>NUCLEOTIDE SEQUENCE [LARGE SCALE GENOMIC DNA]</scope>
    <source>
        <strain evidence="4">NA1000 / CB15N</strain>
    </source>
</reference>
<feature type="domain" description="Phytase-like" evidence="2">
    <location>
        <begin position="81"/>
        <end position="324"/>
    </location>
</feature>
<dbReference type="Pfam" id="PF13449">
    <property type="entry name" value="Phytase-like"/>
    <property type="match status" value="1"/>
</dbReference>
<feature type="compositionally biased region" description="Basic residues" evidence="1">
    <location>
        <begin position="351"/>
        <end position="360"/>
    </location>
</feature>
<feature type="compositionally biased region" description="Pro residues" evidence="1">
    <location>
        <begin position="339"/>
        <end position="350"/>
    </location>
</feature>
<dbReference type="HOGENOM" id="CLU_059147_2_0_5"/>
<protein>
    <submittedName>
        <fullName evidence="3">Conserved hypothetical membrane protein</fullName>
    </submittedName>
</protein>
<dbReference type="InterPro" id="IPR027372">
    <property type="entry name" value="Phytase-like_dom"/>
</dbReference>
<dbReference type="InterPro" id="IPR014567">
    <property type="entry name" value="UCP031900"/>
</dbReference>
<proteinExistence type="predicted"/>
<dbReference type="SUPFAM" id="SSF50956">
    <property type="entry name" value="Thermostable phytase (3-phytase)"/>
    <property type="match status" value="1"/>
</dbReference>
<sequence length="360" mass="37705">MIGLRTALVLGVVAGLGGMATQCAPRRPPVAVAPPAPVKVGPEIAVTATPVPLDTTNAAKTTLDGGFTYAGGLVLTSATTTRLHGLSDLAVGAEGQLMALTDDGDLFEAKIQLDANGRLAGLTDGKLRPLRGLDGQPIQGKQQADAEGLAVLPNGDRLVSFERDHRIWLYPVTPDGGWGTPRPAPKPATVLPDNEGLEAIAAYSVAGPDAYIVGGEEGEVWLCRLSADCKALPPQSGPDFTWGLSGFAPFAGPAIATLHRGFDPVRGWRAMVRFVADPTVPVARQRISATLRLEGSTTRDNVEGVALTRSPSGGTRVYLISDDNATESQRTLLLAFDWVPPPPPPALPPKPVKKKPVRKP</sequence>
<dbReference type="OrthoDB" id="9798693at2"/>